<dbReference type="GO" id="GO:0005524">
    <property type="term" value="F:ATP binding"/>
    <property type="evidence" value="ECO:0007669"/>
    <property type="project" value="UniProtKB-KW"/>
</dbReference>
<evidence type="ECO:0000256" key="1">
    <source>
        <dbReference type="ARBA" id="ARBA00010688"/>
    </source>
</evidence>
<evidence type="ECO:0000256" key="2">
    <source>
        <dbReference type="ARBA" id="ARBA00022679"/>
    </source>
</evidence>
<dbReference type="InterPro" id="IPR011611">
    <property type="entry name" value="PfkB_dom"/>
</dbReference>
<reference evidence="7 8" key="1">
    <citation type="submission" date="2019-10" db="EMBL/GenBank/DDBJ databases">
        <title>Rubrobacter sp nov SCSIO 52090 isolated from a deep-sea sediment in the South China Sea.</title>
        <authorList>
            <person name="Chen R.W."/>
        </authorList>
    </citation>
    <scope>NUCLEOTIDE SEQUENCE [LARGE SCALE GENOMIC DNA]</scope>
    <source>
        <strain evidence="7 8">SCSIO 52909</strain>
    </source>
</reference>
<evidence type="ECO:0000259" key="6">
    <source>
        <dbReference type="Pfam" id="PF00294"/>
    </source>
</evidence>
<dbReference type="SUPFAM" id="SSF53613">
    <property type="entry name" value="Ribokinase-like"/>
    <property type="match status" value="1"/>
</dbReference>
<dbReference type="PANTHER" id="PTHR43085:SF1">
    <property type="entry name" value="PSEUDOURIDINE KINASE-RELATED"/>
    <property type="match status" value="1"/>
</dbReference>
<gene>
    <name evidence="7" type="ORF">GBA63_14745</name>
</gene>
<dbReference type="Proteomes" id="UP000501452">
    <property type="component" value="Chromosome"/>
</dbReference>
<keyword evidence="4" id="KW-0418">Kinase</keyword>
<dbReference type="InterPro" id="IPR002139">
    <property type="entry name" value="Ribo/fructo_kinase"/>
</dbReference>
<keyword evidence="2" id="KW-0808">Transferase</keyword>
<dbReference type="Gene3D" id="3.40.1190.20">
    <property type="match status" value="1"/>
</dbReference>
<accession>A0A6G8QBC6</accession>
<evidence type="ECO:0000313" key="8">
    <source>
        <dbReference type="Proteomes" id="UP000501452"/>
    </source>
</evidence>
<dbReference type="CDD" id="cd01167">
    <property type="entry name" value="bac_FRK"/>
    <property type="match status" value="1"/>
</dbReference>
<evidence type="ECO:0000256" key="3">
    <source>
        <dbReference type="ARBA" id="ARBA00022741"/>
    </source>
</evidence>
<keyword evidence="5" id="KW-0067">ATP-binding</keyword>
<protein>
    <recommendedName>
        <fullName evidence="6">Carbohydrate kinase PfkB domain-containing protein</fullName>
    </recommendedName>
</protein>
<dbReference type="Pfam" id="PF00294">
    <property type="entry name" value="PfkB"/>
    <property type="match status" value="1"/>
</dbReference>
<dbReference type="PANTHER" id="PTHR43085">
    <property type="entry name" value="HEXOKINASE FAMILY MEMBER"/>
    <property type="match status" value="1"/>
</dbReference>
<evidence type="ECO:0000313" key="7">
    <source>
        <dbReference type="EMBL" id="QIN83751.1"/>
    </source>
</evidence>
<evidence type="ECO:0000256" key="5">
    <source>
        <dbReference type="ARBA" id="ARBA00022840"/>
    </source>
</evidence>
<dbReference type="AlphaFoldDB" id="A0A6G8QBC6"/>
<dbReference type="InterPro" id="IPR050306">
    <property type="entry name" value="PfkB_Carbo_kinase"/>
</dbReference>
<keyword evidence="3" id="KW-0547">Nucleotide-binding</keyword>
<proteinExistence type="inferred from homology"/>
<sequence length="322" mass="34365">MRGRALGKIVTLGEVVSDIYRGEELSDVELGFVARPGGAPANVAVAASRLGAEAAFVGGVGQDLFGDFILRALESEGVETAGVRRQKQPTRTSLAFVEISEDGDREFTFYRSSPAADELLSPEDITEDLVSGASFVNFGSIPLIREPVRSATRRIAELAREHDVPVAFDVNFREHLWEGREAAREAVDPLLDLSTIVKLGDGELEPLLGTDDAEEATKTLLDRGVLLVLISKGPDGAYYATRDFSGEVPTFDVGEIIDATGAGDAFLAATLVHLSDGPLDEEERVREATLRGCAAGALACTDFGAMRALPTKDELDELISKG</sequence>
<comment type="similarity">
    <text evidence="1">Belongs to the carbohydrate kinase PfkB family.</text>
</comment>
<evidence type="ECO:0000256" key="4">
    <source>
        <dbReference type="ARBA" id="ARBA00022777"/>
    </source>
</evidence>
<dbReference type="InterPro" id="IPR029056">
    <property type="entry name" value="Ribokinase-like"/>
</dbReference>
<dbReference type="EMBL" id="CP045119">
    <property type="protein sequence ID" value="QIN83751.1"/>
    <property type="molecule type" value="Genomic_DNA"/>
</dbReference>
<dbReference type="GO" id="GO:0016301">
    <property type="term" value="F:kinase activity"/>
    <property type="evidence" value="ECO:0007669"/>
    <property type="project" value="UniProtKB-KW"/>
</dbReference>
<keyword evidence="8" id="KW-1185">Reference proteome</keyword>
<dbReference type="KEGG" id="rub:GBA63_14745"/>
<name>A0A6G8QBC6_9ACTN</name>
<feature type="domain" description="Carbohydrate kinase PfkB" evidence="6">
    <location>
        <begin position="8"/>
        <end position="311"/>
    </location>
</feature>
<dbReference type="PRINTS" id="PR00990">
    <property type="entry name" value="RIBOKINASE"/>
</dbReference>
<organism evidence="7 8">
    <name type="scientific">Rubrobacter tropicus</name>
    <dbReference type="NCBI Taxonomy" id="2653851"/>
    <lineage>
        <taxon>Bacteria</taxon>
        <taxon>Bacillati</taxon>
        <taxon>Actinomycetota</taxon>
        <taxon>Rubrobacteria</taxon>
        <taxon>Rubrobacterales</taxon>
        <taxon>Rubrobacteraceae</taxon>
        <taxon>Rubrobacter</taxon>
    </lineage>
</organism>